<protein>
    <recommendedName>
        <fullName evidence="4">DUF4337 domain-containing protein</fullName>
    </recommendedName>
</protein>
<sequence length="193" mass="20875">MEIEVPETGSPEKKSLLNSFVAVTVVVLSVCMALGKIKDDNIVQAMQVAKANSLDTWNEYQAKKLKGYIEEQGLTQAKLASAQADAAKAQQIAPMIAQFEAKIAKLGKDGEALMAKAKGFEKEYDDLGYRDDQFDLSDALLSIAMAVAAMAALTEKRWMLMLSWTFGVGGVIFGLAGFLGWALHPDGIIKILT</sequence>
<keyword evidence="1" id="KW-0472">Membrane</keyword>
<organism evidence="2 3">
    <name type="scientific">Andreprevotia lacus DSM 23236</name>
    <dbReference type="NCBI Taxonomy" id="1121001"/>
    <lineage>
        <taxon>Bacteria</taxon>
        <taxon>Pseudomonadati</taxon>
        <taxon>Pseudomonadota</taxon>
        <taxon>Betaproteobacteria</taxon>
        <taxon>Neisseriales</taxon>
        <taxon>Chitinibacteraceae</taxon>
        <taxon>Andreprevotia</taxon>
    </lineage>
</organism>
<proteinExistence type="predicted"/>
<reference evidence="2 3" key="1">
    <citation type="submission" date="2017-04" db="EMBL/GenBank/DDBJ databases">
        <authorList>
            <person name="Afonso C.L."/>
            <person name="Miller P.J."/>
            <person name="Scott M.A."/>
            <person name="Spackman E."/>
            <person name="Goraichik I."/>
            <person name="Dimitrov K.M."/>
            <person name="Suarez D.L."/>
            <person name="Swayne D.E."/>
        </authorList>
    </citation>
    <scope>NUCLEOTIDE SEQUENCE [LARGE SCALE GENOMIC DNA]</scope>
    <source>
        <strain evidence="2 3">DSM 23236</strain>
    </source>
</reference>
<dbReference type="EMBL" id="FWXD01000012">
    <property type="protein sequence ID" value="SMC25687.1"/>
    <property type="molecule type" value="Genomic_DNA"/>
</dbReference>
<keyword evidence="1" id="KW-1133">Transmembrane helix</keyword>
<evidence type="ECO:0000313" key="3">
    <source>
        <dbReference type="Proteomes" id="UP000192761"/>
    </source>
</evidence>
<evidence type="ECO:0000256" key="1">
    <source>
        <dbReference type="SAM" id="Phobius"/>
    </source>
</evidence>
<evidence type="ECO:0000313" key="2">
    <source>
        <dbReference type="EMBL" id="SMC25687.1"/>
    </source>
</evidence>
<dbReference type="STRING" id="1121001.SAMN02745857_02238"/>
<dbReference type="Pfam" id="PF14235">
    <property type="entry name" value="DUF4337"/>
    <property type="match status" value="1"/>
</dbReference>
<gene>
    <name evidence="2" type="ORF">SAMN02745857_02238</name>
</gene>
<dbReference type="AlphaFoldDB" id="A0A1W1XP86"/>
<dbReference type="OrthoDB" id="8907665at2"/>
<name>A0A1W1XP86_9NEIS</name>
<accession>A0A1W1XP86</accession>
<feature type="transmembrane region" description="Helical" evidence="1">
    <location>
        <begin position="160"/>
        <end position="183"/>
    </location>
</feature>
<dbReference type="InterPro" id="IPR025570">
    <property type="entry name" value="DUF4337"/>
</dbReference>
<keyword evidence="1" id="KW-0812">Transmembrane</keyword>
<dbReference type="RefSeq" id="WP_084090891.1">
    <property type="nucleotide sequence ID" value="NZ_FWXD01000012.1"/>
</dbReference>
<evidence type="ECO:0008006" key="4">
    <source>
        <dbReference type="Google" id="ProtNLM"/>
    </source>
</evidence>
<keyword evidence="3" id="KW-1185">Reference proteome</keyword>
<dbReference type="Proteomes" id="UP000192761">
    <property type="component" value="Unassembled WGS sequence"/>
</dbReference>
<feature type="transmembrane region" description="Helical" evidence="1">
    <location>
        <begin position="16"/>
        <end position="35"/>
    </location>
</feature>